<dbReference type="InterPro" id="IPR046960">
    <property type="entry name" value="PPR_At4g14850-like_plant"/>
</dbReference>
<proteinExistence type="predicted"/>
<organism evidence="3 4">
    <name type="scientific">Tetracentron sinense</name>
    <name type="common">Spur-leaf</name>
    <dbReference type="NCBI Taxonomy" id="13715"/>
    <lineage>
        <taxon>Eukaryota</taxon>
        <taxon>Viridiplantae</taxon>
        <taxon>Streptophyta</taxon>
        <taxon>Embryophyta</taxon>
        <taxon>Tracheophyta</taxon>
        <taxon>Spermatophyta</taxon>
        <taxon>Magnoliopsida</taxon>
        <taxon>Trochodendrales</taxon>
        <taxon>Trochodendraceae</taxon>
        <taxon>Tetracentron</taxon>
    </lineage>
</organism>
<feature type="compositionally biased region" description="Acidic residues" evidence="2">
    <location>
        <begin position="251"/>
        <end position="262"/>
    </location>
</feature>
<evidence type="ECO:0000256" key="1">
    <source>
        <dbReference type="ARBA" id="ARBA00022737"/>
    </source>
</evidence>
<dbReference type="Gene3D" id="1.25.40.10">
    <property type="entry name" value="Tetratricopeptide repeat domain"/>
    <property type="match status" value="1"/>
</dbReference>
<name>A0A834Z298_TETSI</name>
<dbReference type="GO" id="GO:0003723">
    <property type="term" value="F:RNA binding"/>
    <property type="evidence" value="ECO:0007669"/>
    <property type="project" value="InterPro"/>
</dbReference>
<keyword evidence="1" id="KW-0677">Repeat</keyword>
<evidence type="ECO:0008006" key="5">
    <source>
        <dbReference type="Google" id="ProtNLM"/>
    </source>
</evidence>
<protein>
    <recommendedName>
        <fullName evidence="5">Pentatricopeptide repeat-containing protein</fullName>
    </recommendedName>
</protein>
<dbReference type="EMBL" id="JABCRI010000013">
    <property type="protein sequence ID" value="KAF8395527.1"/>
    <property type="molecule type" value="Genomic_DNA"/>
</dbReference>
<dbReference type="PANTHER" id="PTHR47926">
    <property type="entry name" value="PENTATRICOPEPTIDE REPEAT-CONTAINING PROTEIN"/>
    <property type="match status" value="1"/>
</dbReference>
<reference evidence="3 4" key="1">
    <citation type="submission" date="2020-04" db="EMBL/GenBank/DDBJ databases">
        <title>Plant Genome Project.</title>
        <authorList>
            <person name="Zhang R.-G."/>
        </authorList>
    </citation>
    <scope>NUCLEOTIDE SEQUENCE [LARGE SCALE GENOMIC DNA]</scope>
    <source>
        <strain evidence="3">YNK0</strain>
        <tissue evidence="3">Leaf</tissue>
    </source>
</reference>
<dbReference type="Proteomes" id="UP000655225">
    <property type="component" value="Unassembled WGS sequence"/>
</dbReference>
<dbReference type="PANTHER" id="PTHR47926:SF347">
    <property type="entry name" value="PENTATRICOPEPTIDE REPEAT-CONTAINING PROTEIN"/>
    <property type="match status" value="1"/>
</dbReference>
<sequence length="286" mass="32026">MAGPSTHYDIDEDEVVDLHDESYLDDFVNGIKYKAVMELEFASKAEGREFYNSYARIMGFSMRKDNVVCLRGYMGVVRICGMHNGCLMKCLNEILLSWNSIIAAFSANGYYSKALDSFWEMKLNTGLKPNLVSIVSVLPVCAGLEDEVTAREIHGYAVKAGLHSQVTIGNALVDVYGKCGNSKAFRRKFLIECLREMWCLGMRLLLDLSSFGVLPSDEPFKDLKGYIEKVSWSKSIVHVRDTPHAEPATDHEDEDMEEDEPVAEGAPSMELLMKQMAQMLASQASF</sequence>
<dbReference type="InterPro" id="IPR011990">
    <property type="entry name" value="TPR-like_helical_dom_sf"/>
</dbReference>
<dbReference type="AlphaFoldDB" id="A0A834Z298"/>
<dbReference type="Pfam" id="PF01535">
    <property type="entry name" value="PPR"/>
    <property type="match status" value="1"/>
</dbReference>
<evidence type="ECO:0000256" key="2">
    <source>
        <dbReference type="SAM" id="MobiDB-lite"/>
    </source>
</evidence>
<keyword evidence="4" id="KW-1185">Reference proteome</keyword>
<comment type="caution">
    <text evidence="3">The sequence shown here is derived from an EMBL/GenBank/DDBJ whole genome shotgun (WGS) entry which is preliminary data.</text>
</comment>
<feature type="compositionally biased region" description="Basic and acidic residues" evidence="2">
    <location>
        <begin position="241"/>
        <end position="250"/>
    </location>
</feature>
<gene>
    <name evidence="3" type="ORF">HHK36_019475</name>
</gene>
<dbReference type="OrthoDB" id="9990610at2759"/>
<evidence type="ECO:0000313" key="4">
    <source>
        <dbReference type="Proteomes" id="UP000655225"/>
    </source>
</evidence>
<feature type="region of interest" description="Disordered" evidence="2">
    <location>
        <begin position="241"/>
        <end position="264"/>
    </location>
</feature>
<dbReference type="InterPro" id="IPR002885">
    <property type="entry name" value="PPR_rpt"/>
</dbReference>
<evidence type="ECO:0000313" key="3">
    <source>
        <dbReference type="EMBL" id="KAF8395527.1"/>
    </source>
</evidence>
<accession>A0A834Z298</accession>
<dbReference type="GO" id="GO:0009451">
    <property type="term" value="P:RNA modification"/>
    <property type="evidence" value="ECO:0007669"/>
    <property type="project" value="InterPro"/>
</dbReference>